<evidence type="ECO:0000313" key="1">
    <source>
        <dbReference type="EMBL" id="RAL61746.1"/>
    </source>
</evidence>
<proteinExistence type="predicted"/>
<protein>
    <submittedName>
        <fullName evidence="1">Uncharacterized protein</fullName>
    </submittedName>
</protein>
<evidence type="ECO:0000313" key="2">
    <source>
        <dbReference type="Proteomes" id="UP000249056"/>
    </source>
</evidence>
<sequence>MPTAYKNSFWPAAPPSICASKHAAVPASSPAATITALNTATMMTTLPVMAGAVAGTVSLPSEDFHLYCKCSIVRRCKNNMISKEMPAPDAWDPAAAPAVN</sequence>
<organism evidence="1 2">
    <name type="scientific">Monilinia fructigena</name>
    <dbReference type="NCBI Taxonomy" id="38457"/>
    <lineage>
        <taxon>Eukaryota</taxon>
        <taxon>Fungi</taxon>
        <taxon>Dikarya</taxon>
        <taxon>Ascomycota</taxon>
        <taxon>Pezizomycotina</taxon>
        <taxon>Leotiomycetes</taxon>
        <taxon>Helotiales</taxon>
        <taxon>Sclerotiniaceae</taxon>
        <taxon>Monilinia</taxon>
    </lineage>
</organism>
<dbReference type="EMBL" id="QKRW01000029">
    <property type="protein sequence ID" value="RAL61746.1"/>
    <property type="molecule type" value="Genomic_DNA"/>
</dbReference>
<keyword evidence="2" id="KW-1185">Reference proteome</keyword>
<comment type="caution">
    <text evidence="1">The sequence shown here is derived from an EMBL/GenBank/DDBJ whole genome shotgun (WGS) entry which is preliminary data.</text>
</comment>
<gene>
    <name evidence="1" type="ORF">DID88_002812</name>
</gene>
<dbReference type="AlphaFoldDB" id="A0A395INR8"/>
<dbReference type="Proteomes" id="UP000249056">
    <property type="component" value="Unassembled WGS sequence"/>
</dbReference>
<name>A0A395INR8_9HELO</name>
<reference evidence="1 2" key="1">
    <citation type="submission" date="2018-06" db="EMBL/GenBank/DDBJ databases">
        <title>Genome Sequence of the Brown Rot Fungal Pathogen Monilinia fructigena.</title>
        <authorList>
            <person name="Landi L."/>
            <person name="De Miccolis Angelini R.M."/>
            <person name="Pollastro S."/>
            <person name="Abate D."/>
            <person name="Faretra F."/>
            <person name="Romanazzi G."/>
        </authorList>
    </citation>
    <scope>NUCLEOTIDE SEQUENCE [LARGE SCALE GENOMIC DNA]</scope>
    <source>
        <strain evidence="1 2">Mfrg269</strain>
    </source>
</reference>
<accession>A0A395INR8</accession>